<evidence type="ECO:0000313" key="4">
    <source>
        <dbReference type="EMBL" id="KAL0565932.1"/>
    </source>
</evidence>
<name>A0ABR3ESV0_9AGAR</name>
<dbReference type="Pfam" id="PF18803">
    <property type="entry name" value="CxC2"/>
    <property type="match status" value="1"/>
</dbReference>
<gene>
    <name evidence="4" type="ORF">V5O48_016083</name>
</gene>
<organism evidence="4 5">
    <name type="scientific">Marasmius crinis-equi</name>
    <dbReference type="NCBI Taxonomy" id="585013"/>
    <lineage>
        <taxon>Eukaryota</taxon>
        <taxon>Fungi</taxon>
        <taxon>Dikarya</taxon>
        <taxon>Basidiomycota</taxon>
        <taxon>Agaricomycotina</taxon>
        <taxon>Agaricomycetes</taxon>
        <taxon>Agaricomycetidae</taxon>
        <taxon>Agaricales</taxon>
        <taxon>Marasmiineae</taxon>
        <taxon>Marasmiaceae</taxon>
        <taxon>Marasmius</taxon>
    </lineage>
</organism>
<comment type="caution">
    <text evidence="4">The sequence shown here is derived from an EMBL/GenBank/DDBJ whole genome shotgun (WGS) entry which is preliminary data.</text>
</comment>
<feature type="domain" description="CxC2-like cysteine cluster KDZ transposase-associated" evidence="3">
    <location>
        <begin position="185"/>
        <end position="293"/>
    </location>
</feature>
<keyword evidence="2" id="KW-0472">Membrane</keyword>
<evidence type="ECO:0000256" key="1">
    <source>
        <dbReference type="SAM" id="MobiDB-lite"/>
    </source>
</evidence>
<sequence>MPKTSHKKKKKGMYDGISPTEARPTQHRVIEARKNRLKDTSIQVSGGTRQEDDTPVDALCSMPGEWESDSEETVVAEEPGVEEAGKIKVKPKAKRYEDSDCPLNTWGRENRDEYLDANMVTEGRGRFFLKYRRCAKCPSTEPRYRCRVCTGLHYLCRECILRVHSDEPLHPIQEWIKDCFVKTTLKTLGHRTQIGHPCGESCPFPRPSHKDFVVLAWNGIHHVTVNFCGCDAGKDIPRHIQLMEMGWWPSSYKEPRSAATFELLRNLHIINLRAQTPPTDFYKSLEHITDGTGLEKLPIRDEQLMMMLHQYRHIKMLKRCGRGHDPSGVFGTTHGSVTVPCRACPHPGKNLPPNWDQAATDDQFLYALFLAEDANFKQKARARPNDDRDPPLGPGWGVFVPNDVYMEELGKRTDQQEISHCVGFHALSAANTKRREGLRATGIGAVTCARHETFRPNGMGDLQAGERYSNMDFIAFWSLMGCLLTLVFFSYDIACQWKTYFFDRMKTYPEYMQLPQSMQIKFKVPKFHLVSHVTKCLAPFSFNYTEGAAKTDGEGVERTWAWLNTSSRSLSMMSLGGRWDTMDDLANFWNYEKMLTLDNSLQKKMVNGISESVVHTRCFTAFSDALKDDHSKELRLWQDQVTKWEHGKSSLCPYDVQEPKISLSKVKKDLADEEQEREEKGLNPSSAISISGVIMEGLEIEEAQRSLAIAAAEKHLTPYQQRSIQGRRTKLLSRIRKFRQCLLVHIPTLRRLIEAESSATAQHPEKMKLYLPSSLPETFRKVTCPPHSIDIEDRLRHAQAYDSLDQLRQQLRTRSIAYRNKSRLAPSQGMFTRTRTLQASIEKKIRVVKETYRSSRAALWALRGDGDWTLSLQLLEEDDIRGFGERSLKTKEKEDWKRAKEMAGVGENTIDDIVNGIATNVPTMSFNRVLALGQGKEGARLSWIWYTHKPNEGSESDGDSFEAIVESLRSEWCKARALSRRAREEIRLVEEEMRRSIEYCLYMEEWWKKQADRRADVPEALQEGLRAYAAENASTERKRSLRWTNTWFKTRERAKVILRHLSDPTADAALPALSQLEVELDMEDETVVGDDEDWVEE</sequence>
<feature type="compositionally biased region" description="Basic residues" evidence="1">
    <location>
        <begin position="1"/>
        <end position="11"/>
    </location>
</feature>
<dbReference type="EMBL" id="JBAHYK010002066">
    <property type="protein sequence ID" value="KAL0565932.1"/>
    <property type="molecule type" value="Genomic_DNA"/>
</dbReference>
<dbReference type="Proteomes" id="UP001465976">
    <property type="component" value="Unassembled WGS sequence"/>
</dbReference>
<protein>
    <recommendedName>
        <fullName evidence="3">CxC2-like cysteine cluster KDZ transposase-associated domain-containing protein</fullName>
    </recommendedName>
</protein>
<dbReference type="Pfam" id="PF18758">
    <property type="entry name" value="KDZ"/>
    <property type="match status" value="1"/>
</dbReference>
<reference evidence="4 5" key="1">
    <citation type="submission" date="2024-02" db="EMBL/GenBank/DDBJ databases">
        <title>A draft genome for the cacao thread blight pathogen Marasmius crinis-equi.</title>
        <authorList>
            <person name="Cohen S.P."/>
            <person name="Baruah I.K."/>
            <person name="Amoako-Attah I."/>
            <person name="Bukari Y."/>
            <person name="Meinhardt L.W."/>
            <person name="Bailey B.A."/>
        </authorList>
    </citation>
    <scope>NUCLEOTIDE SEQUENCE [LARGE SCALE GENOMIC DNA]</scope>
    <source>
        <strain evidence="4 5">GH-76</strain>
    </source>
</reference>
<dbReference type="PANTHER" id="PTHR33096">
    <property type="entry name" value="CXC2 DOMAIN-CONTAINING PROTEIN"/>
    <property type="match status" value="1"/>
</dbReference>
<evidence type="ECO:0000313" key="5">
    <source>
        <dbReference type="Proteomes" id="UP001465976"/>
    </source>
</evidence>
<proteinExistence type="predicted"/>
<feature type="transmembrane region" description="Helical" evidence="2">
    <location>
        <begin position="473"/>
        <end position="491"/>
    </location>
</feature>
<accession>A0ABR3ESV0</accession>
<feature type="compositionally biased region" description="Basic and acidic residues" evidence="1">
    <location>
        <begin position="28"/>
        <end position="39"/>
    </location>
</feature>
<dbReference type="InterPro" id="IPR041457">
    <property type="entry name" value="CxC2_KDZ-assoc"/>
</dbReference>
<dbReference type="PANTHER" id="PTHR33096:SF1">
    <property type="entry name" value="CXC1-LIKE CYSTEINE CLUSTER ASSOCIATED WITH KDZ TRANSPOSASES DOMAIN-CONTAINING PROTEIN"/>
    <property type="match status" value="1"/>
</dbReference>
<evidence type="ECO:0000256" key="2">
    <source>
        <dbReference type="SAM" id="Phobius"/>
    </source>
</evidence>
<feature type="region of interest" description="Disordered" evidence="1">
    <location>
        <begin position="1"/>
        <end position="72"/>
    </location>
</feature>
<keyword evidence="2" id="KW-0812">Transmembrane</keyword>
<keyword evidence="2" id="KW-1133">Transmembrane helix</keyword>
<dbReference type="InterPro" id="IPR040521">
    <property type="entry name" value="KDZ"/>
</dbReference>
<evidence type="ECO:0000259" key="3">
    <source>
        <dbReference type="Pfam" id="PF18803"/>
    </source>
</evidence>
<keyword evidence="5" id="KW-1185">Reference proteome</keyword>